<evidence type="ECO:0000256" key="2">
    <source>
        <dbReference type="ARBA" id="ARBA00009077"/>
    </source>
</evidence>
<dbReference type="InterPro" id="IPR054542">
    <property type="entry name" value="Cys_met_metab_PP"/>
</dbReference>
<dbReference type="PROSITE" id="PS00868">
    <property type="entry name" value="CYS_MET_METAB_PP"/>
    <property type="match status" value="1"/>
</dbReference>
<dbReference type="InterPro" id="IPR006235">
    <property type="entry name" value="OAc-hSer/O-AcSer_sulfhydrylase"/>
</dbReference>
<evidence type="ECO:0000313" key="8">
    <source>
        <dbReference type="Proteomes" id="UP000298030"/>
    </source>
</evidence>
<feature type="modified residue" description="N6-(pyridoxal phosphate)lysine" evidence="5">
    <location>
        <position position="217"/>
    </location>
</feature>
<accession>A0A4Y7SX66</accession>
<dbReference type="GO" id="GO:0019346">
    <property type="term" value="P:transsulfuration"/>
    <property type="evidence" value="ECO:0007669"/>
    <property type="project" value="InterPro"/>
</dbReference>
<dbReference type="CDD" id="cd00614">
    <property type="entry name" value="CGS_like"/>
    <property type="match status" value="1"/>
</dbReference>
<dbReference type="Proteomes" id="UP000298030">
    <property type="component" value="Unassembled WGS sequence"/>
</dbReference>
<sequence length="444" mass="47550">MSGTPQFHKELGFDTVQIHGGQILDPTTNARAVPIYASTSFAFNDSAHGAAIFNMTAEGENYVYSRVGNPTVTVFEQRMAQLEGGMAAVAASSGQAAQFMAISALAKAGDNIISSSYLYGGTYNQFKVTFKGYGIDTKFVTDPSPEAFAAAIDDRTKCIFVESIANPKYLLSDIPGLAKVAHDRGIPLIVDNTFGGGGFLIQPIKLGADIVVHSATKWIGGHGTTIAGVIIDSGKFDWAGSGKFPGLTEPCESYHGLKFVETFGATAYAVGVRSQYLGEIGACLNPFGAFLLLQGLETLSLRMRKHSENAIELAKWLEKHPHVTWVSYLGLPSHESHELANRLLRTKGKAYGGMLSFGIKGDAKATSKWVDSLKLASHLANVGDAKTLVIHPASSTHNQLTPEEQLNSGVTPDLVRISVGIEDIEDIIADFDAAFRIVFESQSQ</sequence>
<dbReference type="OrthoDB" id="3512640at2759"/>
<dbReference type="GO" id="GO:0071269">
    <property type="term" value="P:L-homocysteine biosynthetic process"/>
    <property type="evidence" value="ECO:0007669"/>
    <property type="project" value="TreeGrafter"/>
</dbReference>
<dbReference type="GO" id="GO:0005737">
    <property type="term" value="C:cytoplasm"/>
    <property type="evidence" value="ECO:0007669"/>
    <property type="project" value="TreeGrafter"/>
</dbReference>
<evidence type="ECO:0000256" key="6">
    <source>
        <dbReference type="RuleBase" id="RU362118"/>
    </source>
</evidence>
<dbReference type="EMBL" id="QPFP01000048">
    <property type="protein sequence ID" value="TEB26447.1"/>
    <property type="molecule type" value="Genomic_DNA"/>
</dbReference>
<comment type="caution">
    <text evidence="7">The sequence shown here is derived from an EMBL/GenBank/DDBJ whole genome shotgun (WGS) entry which is preliminary data.</text>
</comment>
<dbReference type="Gene3D" id="3.90.1150.10">
    <property type="entry name" value="Aspartate Aminotransferase, domain 1"/>
    <property type="match status" value="1"/>
</dbReference>
<evidence type="ECO:0000256" key="3">
    <source>
        <dbReference type="ARBA" id="ARBA00022679"/>
    </source>
</evidence>
<dbReference type="GO" id="GO:0030170">
    <property type="term" value="F:pyridoxal phosphate binding"/>
    <property type="evidence" value="ECO:0007669"/>
    <property type="project" value="InterPro"/>
</dbReference>
<organism evidence="7 8">
    <name type="scientific">Coprinellus micaceus</name>
    <name type="common">Glistening ink-cap mushroom</name>
    <name type="synonym">Coprinus micaceus</name>
    <dbReference type="NCBI Taxonomy" id="71717"/>
    <lineage>
        <taxon>Eukaryota</taxon>
        <taxon>Fungi</taxon>
        <taxon>Dikarya</taxon>
        <taxon>Basidiomycota</taxon>
        <taxon>Agaricomycotina</taxon>
        <taxon>Agaricomycetes</taxon>
        <taxon>Agaricomycetidae</taxon>
        <taxon>Agaricales</taxon>
        <taxon>Agaricineae</taxon>
        <taxon>Psathyrellaceae</taxon>
        <taxon>Coprinellus</taxon>
    </lineage>
</organism>
<dbReference type="InterPro" id="IPR015424">
    <property type="entry name" value="PyrdxlP-dep_Trfase"/>
</dbReference>
<proteinExistence type="inferred from homology"/>
<dbReference type="AlphaFoldDB" id="A0A4Y7SX66"/>
<reference evidence="7 8" key="1">
    <citation type="journal article" date="2019" name="Nat. Ecol. Evol.">
        <title>Megaphylogeny resolves global patterns of mushroom evolution.</title>
        <authorList>
            <person name="Varga T."/>
            <person name="Krizsan K."/>
            <person name="Foldi C."/>
            <person name="Dima B."/>
            <person name="Sanchez-Garcia M."/>
            <person name="Sanchez-Ramirez S."/>
            <person name="Szollosi G.J."/>
            <person name="Szarkandi J.G."/>
            <person name="Papp V."/>
            <person name="Albert L."/>
            <person name="Andreopoulos W."/>
            <person name="Angelini C."/>
            <person name="Antonin V."/>
            <person name="Barry K.W."/>
            <person name="Bougher N.L."/>
            <person name="Buchanan P."/>
            <person name="Buyck B."/>
            <person name="Bense V."/>
            <person name="Catcheside P."/>
            <person name="Chovatia M."/>
            <person name="Cooper J."/>
            <person name="Damon W."/>
            <person name="Desjardin D."/>
            <person name="Finy P."/>
            <person name="Geml J."/>
            <person name="Haridas S."/>
            <person name="Hughes K."/>
            <person name="Justo A."/>
            <person name="Karasinski D."/>
            <person name="Kautmanova I."/>
            <person name="Kiss B."/>
            <person name="Kocsube S."/>
            <person name="Kotiranta H."/>
            <person name="LaButti K.M."/>
            <person name="Lechner B.E."/>
            <person name="Liimatainen K."/>
            <person name="Lipzen A."/>
            <person name="Lukacs Z."/>
            <person name="Mihaltcheva S."/>
            <person name="Morgado L.N."/>
            <person name="Niskanen T."/>
            <person name="Noordeloos M.E."/>
            <person name="Ohm R.A."/>
            <person name="Ortiz-Santana B."/>
            <person name="Ovrebo C."/>
            <person name="Racz N."/>
            <person name="Riley R."/>
            <person name="Savchenko A."/>
            <person name="Shiryaev A."/>
            <person name="Soop K."/>
            <person name="Spirin V."/>
            <person name="Szebenyi C."/>
            <person name="Tomsovsky M."/>
            <person name="Tulloss R.E."/>
            <person name="Uehling J."/>
            <person name="Grigoriev I.V."/>
            <person name="Vagvolgyi C."/>
            <person name="Papp T."/>
            <person name="Martin F.M."/>
            <person name="Miettinen O."/>
            <person name="Hibbett D.S."/>
            <person name="Nagy L.G."/>
        </authorList>
    </citation>
    <scope>NUCLEOTIDE SEQUENCE [LARGE SCALE GENOMIC DNA]</scope>
    <source>
        <strain evidence="7 8">FP101781</strain>
    </source>
</reference>
<dbReference type="InterPro" id="IPR015421">
    <property type="entry name" value="PyrdxlP-dep_Trfase_major"/>
</dbReference>
<dbReference type="Pfam" id="PF01053">
    <property type="entry name" value="Cys_Met_Meta_PP"/>
    <property type="match status" value="1"/>
</dbReference>
<comment type="cofactor">
    <cofactor evidence="1 6">
        <name>pyridoxal 5'-phosphate</name>
        <dbReference type="ChEBI" id="CHEBI:597326"/>
    </cofactor>
</comment>
<dbReference type="FunFam" id="3.40.640.10:FF:000035">
    <property type="entry name" value="O-succinylhomoserine sulfhydrylase"/>
    <property type="match status" value="1"/>
</dbReference>
<dbReference type="PANTHER" id="PTHR43797">
    <property type="entry name" value="HOMOCYSTEINE/CYSTEINE SYNTHASE"/>
    <property type="match status" value="1"/>
</dbReference>
<evidence type="ECO:0000256" key="1">
    <source>
        <dbReference type="ARBA" id="ARBA00001933"/>
    </source>
</evidence>
<protein>
    <submittedName>
        <fullName evidence="7">O-acetylhomoserine ami</fullName>
    </submittedName>
</protein>
<evidence type="ECO:0000256" key="4">
    <source>
        <dbReference type="ARBA" id="ARBA00022898"/>
    </source>
</evidence>
<dbReference type="InterPro" id="IPR000277">
    <property type="entry name" value="Cys/Met-Metab_PyrdxlP-dep_enz"/>
</dbReference>
<dbReference type="GO" id="GO:0004124">
    <property type="term" value="F:cysteine synthase activity"/>
    <property type="evidence" value="ECO:0007669"/>
    <property type="project" value="TreeGrafter"/>
</dbReference>
<evidence type="ECO:0000256" key="5">
    <source>
        <dbReference type="PIRSR" id="PIRSR001434-2"/>
    </source>
</evidence>
<dbReference type="SUPFAM" id="SSF53383">
    <property type="entry name" value="PLP-dependent transferases"/>
    <property type="match status" value="1"/>
</dbReference>
<dbReference type="STRING" id="71717.A0A4Y7SX66"/>
<gene>
    <name evidence="7" type="ORF">FA13DRAFT_1038426</name>
</gene>
<dbReference type="GO" id="GO:0006535">
    <property type="term" value="P:cysteine biosynthetic process from serine"/>
    <property type="evidence" value="ECO:0007669"/>
    <property type="project" value="TreeGrafter"/>
</dbReference>
<dbReference type="GO" id="GO:0003961">
    <property type="term" value="F:O-acetylhomoserine aminocarboxypropyltransferase activity"/>
    <property type="evidence" value="ECO:0007669"/>
    <property type="project" value="TreeGrafter"/>
</dbReference>
<dbReference type="NCBIfam" id="TIGR01326">
    <property type="entry name" value="OAH_OAS_sulfhy"/>
    <property type="match status" value="1"/>
</dbReference>
<comment type="similarity">
    <text evidence="2 6">Belongs to the trans-sulfuration enzymes family.</text>
</comment>
<dbReference type="PANTHER" id="PTHR43797:SF2">
    <property type="entry name" value="HOMOCYSTEINE_CYSTEINE SYNTHASE"/>
    <property type="match status" value="1"/>
</dbReference>
<evidence type="ECO:0000313" key="7">
    <source>
        <dbReference type="EMBL" id="TEB26447.1"/>
    </source>
</evidence>
<keyword evidence="3" id="KW-0808">Transferase</keyword>
<keyword evidence="4 5" id="KW-0663">Pyridoxal phosphate</keyword>
<dbReference type="PIRSF" id="PIRSF001434">
    <property type="entry name" value="CGS"/>
    <property type="match status" value="1"/>
</dbReference>
<keyword evidence="8" id="KW-1185">Reference proteome</keyword>
<name>A0A4Y7SX66_COPMI</name>
<dbReference type="Gene3D" id="3.40.640.10">
    <property type="entry name" value="Type I PLP-dependent aspartate aminotransferase-like (Major domain)"/>
    <property type="match status" value="1"/>
</dbReference>
<dbReference type="InterPro" id="IPR015422">
    <property type="entry name" value="PyrdxlP-dep_Trfase_small"/>
</dbReference>